<evidence type="ECO:0000256" key="10">
    <source>
        <dbReference type="ARBA" id="ARBA00022741"/>
    </source>
</evidence>
<dbReference type="Pfam" id="PF07714">
    <property type="entry name" value="PK_Tyr_Ser-Thr"/>
    <property type="match status" value="1"/>
</dbReference>
<proteinExistence type="predicted"/>
<keyword evidence="5" id="KW-0433">Leucine-rich repeat</keyword>
<dbReference type="Proteomes" id="UP001652623">
    <property type="component" value="Chromosome 2"/>
</dbReference>
<keyword evidence="12 18" id="KW-1133">Transmembrane helix</keyword>
<evidence type="ECO:0000256" key="1">
    <source>
        <dbReference type="ARBA" id="ARBA00004479"/>
    </source>
</evidence>
<dbReference type="SUPFAM" id="SSF56112">
    <property type="entry name" value="Protein kinase-like (PK-like)"/>
    <property type="match status" value="1"/>
</dbReference>
<dbReference type="EC" id="2.7.11.1" evidence="2"/>
<feature type="transmembrane region" description="Helical" evidence="18">
    <location>
        <begin position="636"/>
        <end position="659"/>
    </location>
</feature>
<keyword evidence="9" id="KW-0677">Repeat</keyword>
<evidence type="ECO:0000256" key="2">
    <source>
        <dbReference type="ARBA" id="ARBA00012513"/>
    </source>
</evidence>
<gene>
    <name evidence="22" type="primary">LOC107418079</name>
</gene>
<keyword evidence="4" id="KW-0597">Phosphoprotein</keyword>
<accession>A0ABM3IIR7</accession>
<evidence type="ECO:0000256" key="8">
    <source>
        <dbReference type="ARBA" id="ARBA00022729"/>
    </source>
</evidence>
<name>A0ABM3IIR7_ZIZJJ</name>
<dbReference type="Gene3D" id="2.60.120.430">
    <property type="entry name" value="Galactose-binding lectin"/>
    <property type="match status" value="1"/>
</dbReference>
<feature type="chain" id="PRO_5046648427" description="non-specific serine/threonine protein kinase" evidence="19">
    <location>
        <begin position="29"/>
        <end position="1036"/>
    </location>
</feature>
<keyword evidence="14" id="KW-0675">Receptor</keyword>
<dbReference type="InterPro" id="IPR000719">
    <property type="entry name" value="Prot_kinase_dom"/>
</dbReference>
<dbReference type="GeneID" id="107418079"/>
<keyword evidence="3" id="KW-0723">Serine/threonine-protein kinase</keyword>
<keyword evidence="10" id="KW-0547">Nucleotide-binding</keyword>
<evidence type="ECO:0000256" key="6">
    <source>
        <dbReference type="ARBA" id="ARBA00022679"/>
    </source>
</evidence>
<keyword evidence="6" id="KW-0808">Transferase</keyword>
<dbReference type="InterPro" id="IPR032675">
    <property type="entry name" value="LRR_dom_sf"/>
</dbReference>
<dbReference type="Gene3D" id="3.80.10.10">
    <property type="entry name" value="Ribonuclease Inhibitor"/>
    <property type="match status" value="2"/>
</dbReference>
<sequence>MSELPLSSAHVFVLGVFFIFCLASIAKAQNETQATLYPNEANALNTLFAKWGIKADTEQWNISGEPCTGAAIDSILFTDSGYNPLIKCVCSFANNTRCRIDQLKVYSLGVAGSIPDELWELDYLYNLDLRENYLSGSLPPGIGNLTRLKYLSFGNNGLSGELPKELGELTEMLSLSVSQNNFSGPLPPELGNLKKLQQLYIDSSGVSGEIPSTFANLQELITVYASDNELTGSIPDFIGNWSKLNTLRLQGNAFQGPIPSTFANLASMVELRISELSNGSSSLAFIKDMKNLTVLVLRNNNISESIPTDFNEYPKLSQLDLSFNNVTGKIPDSLFNMSSLNYLFLGNNKLNGTLPAQKSSTLLNVDLSYNFLVGSLPSWVDQENLQLNLIGNNLTLNSSARSSLPSGLECLQRNFPCNRGQPIYYNFSIKCGGPQITASDGIVYERENETVGPASYYVTNTKRWAVSNIGYFTGNNNPRYQSSTPSQFTNTLDSELFQTARLSASSLRYFGLGLENGNYTVNLRFSETAFEDAQTWKSLGRRVFDVYIQGNLALKDFDIRKQAGGLLSQVVVMPLKARVTENYLEVHLFWAGKGTCCVPTQGTYGPAISVISATPDFLPTVSNKPPAIKKKDRTGLIVGVVVGVGVLSFLSVLVVFIIVRRRRMAYDEDEELLGMDIKPFTFSHEELKLATNDFNADNKLGEGGFGPVYKGTLQDGRDIAVKQLSVTSHQGKSQFVAEIATISSVQHRNLVKLYGCCLEGNRRLLVYEYLENKSLDQALFGSKSLDLNWSTRYEICLGVARGLAYLHEESRLRIVHRDVKSSNILLDSNLVPKISDFGLAKLYDDKKTHISTRVAGTIGYLAPEYAMRGHLTEKTDVFAFGVVALEVVSGRPNSDPNLEEEQIYLLEWAWNLYEEKLERQLVDSKLSEFDEEEVKRLIGVALLCTQTSPSLRPSMSRVVAMLQGDIEVSSEISRPGYLTDWKFDDVSSIVSVAVSKGTETTYYNSSVGTSIVADQEASSPVSASEPIIIHSIIKEE</sequence>
<comment type="catalytic activity">
    <reaction evidence="16">
        <text>L-threonyl-[protein] + ATP = O-phospho-L-threonyl-[protein] + ADP + H(+)</text>
        <dbReference type="Rhea" id="RHEA:46608"/>
        <dbReference type="Rhea" id="RHEA-COMP:11060"/>
        <dbReference type="Rhea" id="RHEA-COMP:11605"/>
        <dbReference type="ChEBI" id="CHEBI:15378"/>
        <dbReference type="ChEBI" id="CHEBI:30013"/>
        <dbReference type="ChEBI" id="CHEBI:30616"/>
        <dbReference type="ChEBI" id="CHEBI:61977"/>
        <dbReference type="ChEBI" id="CHEBI:456216"/>
        <dbReference type="EC" id="2.7.11.1"/>
    </reaction>
</comment>
<evidence type="ECO:0000256" key="11">
    <source>
        <dbReference type="ARBA" id="ARBA00022840"/>
    </source>
</evidence>
<evidence type="ECO:0000313" key="21">
    <source>
        <dbReference type="Proteomes" id="UP001652623"/>
    </source>
</evidence>
<dbReference type="PROSITE" id="PS00108">
    <property type="entry name" value="PROTEIN_KINASE_ST"/>
    <property type="match status" value="1"/>
</dbReference>
<dbReference type="InterPro" id="IPR021720">
    <property type="entry name" value="Malectin_dom"/>
</dbReference>
<dbReference type="SUPFAM" id="SSF52058">
    <property type="entry name" value="L domain-like"/>
    <property type="match status" value="1"/>
</dbReference>
<dbReference type="Pfam" id="PF11721">
    <property type="entry name" value="Malectin"/>
    <property type="match status" value="1"/>
</dbReference>
<dbReference type="InterPro" id="IPR051824">
    <property type="entry name" value="LRR_Rcpt-Like_S/T_Kinase"/>
</dbReference>
<feature type="signal peptide" evidence="19">
    <location>
        <begin position="1"/>
        <end position="28"/>
    </location>
</feature>
<dbReference type="PROSITE" id="PS50011">
    <property type="entry name" value="PROTEIN_KINASE_DOM"/>
    <property type="match status" value="1"/>
</dbReference>
<comment type="subcellular location">
    <subcellularLocation>
        <location evidence="1">Membrane</location>
        <topology evidence="1">Single-pass type I membrane protein</topology>
    </subcellularLocation>
</comment>
<comment type="catalytic activity">
    <reaction evidence="17">
        <text>L-seryl-[protein] + ATP = O-phospho-L-seryl-[protein] + ADP + H(+)</text>
        <dbReference type="Rhea" id="RHEA:17989"/>
        <dbReference type="Rhea" id="RHEA-COMP:9863"/>
        <dbReference type="Rhea" id="RHEA-COMP:11604"/>
        <dbReference type="ChEBI" id="CHEBI:15378"/>
        <dbReference type="ChEBI" id="CHEBI:29999"/>
        <dbReference type="ChEBI" id="CHEBI:30616"/>
        <dbReference type="ChEBI" id="CHEBI:83421"/>
        <dbReference type="ChEBI" id="CHEBI:456216"/>
        <dbReference type="EC" id="2.7.11.1"/>
    </reaction>
</comment>
<dbReference type="InterPro" id="IPR001245">
    <property type="entry name" value="Ser-Thr/Tyr_kinase_cat_dom"/>
</dbReference>
<evidence type="ECO:0000256" key="5">
    <source>
        <dbReference type="ARBA" id="ARBA00022614"/>
    </source>
</evidence>
<keyword evidence="7 18" id="KW-0812">Transmembrane</keyword>
<keyword evidence="11" id="KW-0067">ATP-binding</keyword>
<keyword evidence="21" id="KW-1185">Reference proteome</keyword>
<evidence type="ECO:0000256" key="18">
    <source>
        <dbReference type="SAM" id="Phobius"/>
    </source>
</evidence>
<dbReference type="SMART" id="SM00220">
    <property type="entry name" value="S_TKc"/>
    <property type="match status" value="1"/>
</dbReference>
<organism evidence="21 22">
    <name type="scientific">Ziziphus jujuba</name>
    <name type="common">Chinese jujube</name>
    <name type="synonym">Ziziphus sativa</name>
    <dbReference type="NCBI Taxonomy" id="326968"/>
    <lineage>
        <taxon>Eukaryota</taxon>
        <taxon>Viridiplantae</taxon>
        <taxon>Streptophyta</taxon>
        <taxon>Embryophyta</taxon>
        <taxon>Tracheophyta</taxon>
        <taxon>Spermatophyta</taxon>
        <taxon>Magnoliopsida</taxon>
        <taxon>eudicotyledons</taxon>
        <taxon>Gunneridae</taxon>
        <taxon>Pentapetalae</taxon>
        <taxon>rosids</taxon>
        <taxon>fabids</taxon>
        <taxon>Rosales</taxon>
        <taxon>Rhamnaceae</taxon>
        <taxon>Paliureae</taxon>
        <taxon>Ziziphus</taxon>
    </lineage>
</organism>
<dbReference type="PANTHER" id="PTHR48006">
    <property type="entry name" value="LEUCINE-RICH REPEAT-CONTAINING PROTEIN DDB_G0281931-RELATED"/>
    <property type="match status" value="1"/>
</dbReference>
<evidence type="ECO:0000256" key="3">
    <source>
        <dbReference type="ARBA" id="ARBA00022527"/>
    </source>
</evidence>
<evidence type="ECO:0000256" key="16">
    <source>
        <dbReference type="ARBA" id="ARBA00047899"/>
    </source>
</evidence>
<evidence type="ECO:0000256" key="9">
    <source>
        <dbReference type="ARBA" id="ARBA00022737"/>
    </source>
</evidence>
<dbReference type="InterPro" id="IPR008271">
    <property type="entry name" value="Ser/Thr_kinase_AS"/>
</dbReference>
<dbReference type="InterPro" id="IPR011009">
    <property type="entry name" value="Kinase-like_dom_sf"/>
</dbReference>
<evidence type="ECO:0000256" key="13">
    <source>
        <dbReference type="ARBA" id="ARBA00023136"/>
    </source>
</evidence>
<evidence type="ECO:0000313" key="22">
    <source>
        <dbReference type="RefSeq" id="XP_048329332.2"/>
    </source>
</evidence>
<dbReference type="RefSeq" id="XP_048329332.2">
    <property type="nucleotide sequence ID" value="XM_048473375.2"/>
</dbReference>
<evidence type="ECO:0000256" key="15">
    <source>
        <dbReference type="ARBA" id="ARBA00023180"/>
    </source>
</evidence>
<evidence type="ECO:0000256" key="12">
    <source>
        <dbReference type="ARBA" id="ARBA00022989"/>
    </source>
</evidence>
<keyword evidence="13 18" id="KW-0472">Membrane</keyword>
<keyword evidence="15" id="KW-0325">Glycoprotein</keyword>
<dbReference type="CDD" id="cd14066">
    <property type="entry name" value="STKc_IRAK"/>
    <property type="match status" value="1"/>
</dbReference>
<evidence type="ECO:0000256" key="4">
    <source>
        <dbReference type="ARBA" id="ARBA00022553"/>
    </source>
</evidence>
<protein>
    <recommendedName>
        <fullName evidence="2">non-specific serine/threonine protein kinase</fullName>
        <ecNumber evidence="2">2.7.11.1</ecNumber>
    </recommendedName>
</protein>
<evidence type="ECO:0000256" key="19">
    <source>
        <dbReference type="SAM" id="SignalP"/>
    </source>
</evidence>
<evidence type="ECO:0000256" key="14">
    <source>
        <dbReference type="ARBA" id="ARBA00023170"/>
    </source>
</evidence>
<keyword evidence="3" id="KW-0418">Kinase</keyword>
<keyword evidence="8 19" id="KW-0732">Signal</keyword>
<evidence type="ECO:0000259" key="20">
    <source>
        <dbReference type="PROSITE" id="PS50011"/>
    </source>
</evidence>
<reference evidence="22" key="1">
    <citation type="submission" date="2025-08" db="UniProtKB">
        <authorList>
            <consortium name="RefSeq"/>
        </authorList>
    </citation>
    <scope>IDENTIFICATION</scope>
    <source>
        <tissue evidence="22">Seedling</tissue>
    </source>
</reference>
<dbReference type="InterPro" id="IPR001611">
    <property type="entry name" value="Leu-rich_rpt"/>
</dbReference>
<dbReference type="Gene3D" id="3.30.200.20">
    <property type="entry name" value="Phosphorylase Kinase, domain 1"/>
    <property type="match status" value="1"/>
</dbReference>
<evidence type="ECO:0000256" key="7">
    <source>
        <dbReference type="ARBA" id="ARBA00022692"/>
    </source>
</evidence>
<feature type="domain" description="Protein kinase" evidence="20">
    <location>
        <begin position="694"/>
        <end position="966"/>
    </location>
</feature>
<dbReference type="Pfam" id="PF00560">
    <property type="entry name" value="LRR_1"/>
    <property type="match status" value="6"/>
</dbReference>
<evidence type="ECO:0000256" key="17">
    <source>
        <dbReference type="ARBA" id="ARBA00048679"/>
    </source>
</evidence>
<dbReference type="PANTHER" id="PTHR48006:SF62">
    <property type="entry name" value="LEUCINE-RICH REPEAT TRANSMEMBRANE PROTEIN KINASE"/>
    <property type="match status" value="1"/>
</dbReference>
<dbReference type="Gene3D" id="1.10.510.10">
    <property type="entry name" value="Transferase(Phosphotransferase) domain 1"/>
    <property type="match status" value="1"/>
</dbReference>